<evidence type="ECO:0000313" key="9">
    <source>
        <dbReference type="Proteomes" id="UP000177982"/>
    </source>
</evidence>
<feature type="domain" description="O-antigen ligase-related" evidence="7">
    <location>
        <begin position="207"/>
        <end position="365"/>
    </location>
</feature>
<feature type="transmembrane region" description="Helical" evidence="6">
    <location>
        <begin position="173"/>
        <end position="193"/>
    </location>
</feature>
<comment type="subcellular location">
    <subcellularLocation>
        <location evidence="1">Membrane</location>
        <topology evidence="1">Multi-pass membrane protein</topology>
    </subcellularLocation>
</comment>
<feature type="transmembrane region" description="Helical" evidence="6">
    <location>
        <begin position="131"/>
        <end position="153"/>
    </location>
</feature>
<dbReference type="SMART" id="SM00028">
    <property type="entry name" value="TPR"/>
    <property type="match status" value="2"/>
</dbReference>
<dbReference type="InterPro" id="IPR019734">
    <property type="entry name" value="TPR_rpt"/>
</dbReference>
<keyword evidence="4 6" id="KW-0472">Membrane</keyword>
<dbReference type="Pfam" id="PF04932">
    <property type="entry name" value="Wzy_C"/>
    <property type="match status" value="1"/>
</dbReference>
<sequence>MSYKFLQNVYIWLIRIGLFIVPFLSLYISSDMLFPYITGRNFSFRIITEIVFVLWVGLAVLNTEYLPKPSKLLLTVFAFVGVVGLADALGVNPYRSFFSNYERMEGFMMIFHMALYFLVLTSVFKTKKEWLWYFGVIIAASVFVAFNALLQRLGVYQSLQGGTRVDGTIGNPTYLAAYLMFSFFLSFVLFRALEKFIWKYVLLVTAGFALIIIFFTATRGATLALIGGGILFSVLSVLFIRAETERQRIFKKISLAGLGVLILVPVIGYLVRDTALIQKSSTLARLTNIRLSERTVSSRFLIWEMALAGVKERPILGWGQENFAVIFSKYYNPQLFAQEPWFDRSHNIFFDWLVNAGILGLLSYLSLFAVSFFVLWQLGRAGIVAVREAILLAVMLASYFAQNIFVFDNFNTYYVFFGILAYINFNSNSLSPVEPEVLRSSPVARKNINRSMNLAVPKSLSYVVAFGVFMLVFLYVFNIKPLNQSRALIDALRSGAQGVSAIQVLDNFKKALSYNSFGTSEVREQLAQFGMGVYRNTSVPEDQRNEIAKFAVQEMEQQARDISGDVKYKLFLANLYMTFVPADPSYDAMAEAILLEALTQSPTKQPIYFTLAQYYFNKGDVEKTLAISQQAVELAPNYIDAQVNLAMVAIYARKKEIVEKILVQLENTIETNDKGSIYGKVTSYPKIISALSQVGDFERIPHYYEQLIEIDPRNIQFQVGAAYTYAKLGKKDEAIAAARKAAEIDPANYTQPAEQLIQMLESGQTIP</sequence>
<feature type="transmembrane region" description="Helical" evidence="6">
    <location>
        <begin position="200"/>
        <end position="217"/>
    </location>
</feature>
<feature type="transmembrane region" description="Helical" evidence="6">
    <location>
        <begin position="73"/>
        <end position="94"/>
    </location>
</feature>
<dbReference type="PANTHER" id="PTHR37422:SF13">
    <property type="entry name" value="LIPOPOLYSACCHARIDE BIOSYNTHESIS PROTEIN PA4999-RELATED"/>
    <property type="match status" value="1"/>
</dbReference>
<gene>
    <name evidence="8" type="ORF">A2934_00610</name>
</gene>
<evidence type="ECO:0000256" key="3">
    <source>
        <dbReference type="ARBA" id="ARBA00022989"/>
    </source>
</evidence>
<evidence type="ECO:0000256" key="4">
    <source>
        <dbReference type="ARBA" id="ARBA00023136"/>
    </source>
</evidence>
<dbReference type="Gene3D" id="1.25.40.10">
    <property type="entry name" value="Tetratricopeptide repeat domain"/>
    <property type="match status" value="2"/>
</dbReference>
<protein>
    <recommendedName>
        <fullName evidence="7">O-antigen ligase-related domain-containing protein</fullName>
    </recommendedName>
</protein>
<evidence type="ECO:0000313" key="8">
    <source>
        <dbReference type="EMBL" id="OHA06848.1"/>
    </source>
</evidence>
<dbReference type="EMBL" id="MHQO01000022">
    <property type="protein sequence ID" value="OHA06848.1"/>
    <property type="molecule type" value="Genomic_DNA"/>
</dbReference>
<feature type="transmembrane region" description="Helical" evidence="6">
    <location>
        <begin position="106"/>
        <end position="124"/>
    </location>
</feature>
<feature type="repeat" description="TPR" evidence="5">
    <location>
        <begin position="605"/>
        <end position="638"/>
    </location>
</feature>
<dbReference type="Pfam" id="PF13181">
    <property type="entry name" value="TPR_8"/>
    <property type="match status" value="2"/>
</dbReference>
<dbReference type="PROSITE" id="PS50005">
    <property type="entry name" value="TPR"/>
    <property type="match status" value="2"/>
</dbReference>
<dbReference type="InterPro" id="IPR051533">
    <property type="entry name" value="WaaL-like"/>
</dbReference>
<evidence type="ECO:0000259" key="7">
    <source>
        <dbReference type="Pfam" id="PF04932"/>
    </source>
</evidence>
<keyword evidence="2 6" id="KW-0812">Transmembrane</keyword>
<dbReference type="GO" id="GO:0016020">
    <property type="term" value="C:membrane"/>
    <property type="evidence" value="ECO:0007669"/>
    <property type="project" value="UniProtKB-SubCell"/>
</dbReference>
<evidence type="ECO:0000256" key="5">
    <source>
        <dbReference type="PROSITE-ProRule" id="PRU00339"/>
    </source>
</evidence>
<dbReference type="InterPro" id="IPR007016">
    <property type="entry name" value="O-antigen_ligase-rel_domated"/>
</dbReference>
<feature type="transmembrane region" description="Helical" evidence="6">
    <location>
        <begin position="388"/>
        <end position="407"/>
    </location>
</feature>
<proteinExistence type="predicted"/>
<dbReference type="SUPFAM" id="SSF48452">
    <property type="entry name" value="TPR-like"/>
    <property type="match status" value="1"/>
</dbReference>
<organism evidence="8 9">
    <name type="scientific">Candidatus Sungbacteria bacterium RIFCSPLOWO2_01_FULL_47_10</name>
    <dbReference type="NCBI Taxonomy" id="1802276"/>
    <lineage>
        <taxon>Bacteria</taxon>
        <taxon>Candidatus Sungiibacteriota</taxon>
    </lineage>
</organism>
<dbReference type="InterPro" id="IPR011990">
    <property type="entry name" value="TPR-like_helical_dom_sf"/>
</dbReference>
<feature type="repeat" description="TPR" evidence="5">
    <location>
        <begin position="715"/>
        <end position="748"/>
    </location>
</feature>
<feature type="transmembrane region" description="Helical" evidence="6">
    <location>
        <begin position="454"/>
        <end position="477"/>
    </location>
</feature>
<dbReference type="AlphaFoldDB" id="A0A1G2L5B4"/>
<feature type="transmembrane region" description="Helical" evidence="6">
    <location>
        <begin position="253"/>
        <end position="271"/>
    </location>
</feature>
<dbReference type="Proteomes" id="UP000177982">
    <property type="component" value="Unassembled WGS sequence"/>
</dbReference>
<evidence type="ECO:0000256" key="6">
    <source>
        <dbReference type="SAM" id="Phobius"/>
    </source>
</evidence>
<comment type="caution">
    <text evidence="8">The sequence shown here is derived from an EMBL/GenBank/DDBJ whole genome shotgun (WGS) entry which is preliminary data.</text>
</comment>
<name>A0A1G2L5B4_9BACT</name>
<feature type="transmembrane region" description="Helical" evidence="6">
    <location>
        <begin position="223"/>
        <end position="241"/>
    </location>
</feature>
<feature type="transmembrane region" description="Helical" evidence="6">
    <location>
        <begin position="352"/>
        <end position="376"/>
    </location>
</feature>
<accession>A0A1G2L5B4</accession>
<feature type="transmembrane region" description="Helical" evidence="6">
    <location>
        <begin position="12"/>
        <end position="30"/>
    </location>
</feature>
<evidence type="ECO:0000256" key="1">
    <source>
        <dbReference type="ARBA" id="ARBA00004141"/>
    </source>
</evidence>
<feature type="transmembrane region" description="Helical" evidence="6">
    <location>
        <begin position="42"/>
        <end position="61"/>
    </location>
</feature>
<evidence type="ECO:0000256" key="2">
    <source>
        <dbReference type="ARBA" id="ARBA00022692"/>
    </source>
</evidence>
<keyword evidence="5" id="KW-0802">TPR repeat</keyword>
<reference evidence="8 9" key="1">
    <citation type="journal article" date="2016" name="Nat. Commun.">
        <title>Thousands of microbial genomes shed light on interconnected biogeochemical processes in an aquifer system.</title>
        <authorList>
            <person name="Anantharaman K."/>
            <person name="Brown C.T."/>
            <person name="Hug L.A."/>
            <person name="Sharon I."/>
            <person name="Castelle C.J."/>
            <person name="Probst A.J."/>
            <person name="Thomas B.C."/>
            <person name="Singh A."/>
            <person name="Wilkins M.J."/>
            <person name="Karaoz U."/>
            <person name="Brodie E.L."/>
            <person name="Williams K.H."/>
            <person name="Hubbard S.S."/>
            <person name="Banfield J.F."/>
        </authorList>
    </citation>
    <scope>NUCLEOTIDE SEQUENCE [LARGE SCALE GENOMIC DNA]</scope>
</reference>
<keyword evidence="3 6" id="KW-1133">Transmembrane helix</keyword>
<dbReference type="PANTHER" id="PTHR37422">
    <property type="entry name" value="TEICHURONIC ACID BIOSYNTHESIS PROTEIN TUAE"/>
    <property type="match status" value="1"/>
</dbReference>